<sequence length="232" mass="26185">MKILAIIPARGGSKGVPGKNIKLLGGKPLLAYTSEITLKSKYLTNVIVSTDDERIVEVAEKLGIEVPFIRPALLAADDTPTVEVIIHALKWYKERSIFFDAVCILQATCPFRTVDFLDQAIEKFIEKNTDSLVSVLKVPHVYNPHWTFKIDEEGNLKNAAGDNEIITRRQELPIAYHRDGSIYITKSEVLLQQHSLYGKSTAFIESDPEFYVNIDTIDDWKKAEEITSHKLK</sequence>
<evidence type="ECO:0000313" key="2">
    <source>
        <dbReference type="Proteomes" id="UP001595719"/>
    </source>
</evidence>
<dbReference type="InterPro" id="IPR029044">
    <property type="entry name" value="Nucleotide-diphossugar_trans"/>
</dbReference>
<organism evidence="1 2">
    <name type="scientific">Flavobacterium quisquiliarum</name>
    <dbReference type="NCBI Taxonomy" id="1834436"/>
    <lineage>
        <taxon>Bacteria</taxon>
        <taxon>Pseudomonadati</taxon>
        <taxon>Bacteroidota</taxon>
        <taxon>Flavobacteriia</taxon>
        <taxon>Flavobacteriales</taxon>
        <taxon>Flavobacteriaceae</taxon>
        <taxon>Flavobacterium</taxon>
    </lineage>
</organism>
<dbReference type="RefSeq" id="WP_179007789.1">
    <property type="nucleotide sequence ID" value="NZ_JBHSCO010000007.1"/>
</dbReference>
<keyword evidence="1" id="KW-0808">Transferase</keyword>
<name>A0ABV8WCA9_9FLAO</name>
<dbReference type="PANTHER" id="PTHR21485:SF6">
    <property type="entry name" value="N-ACYLNEURAMINATE CYTIDYLYLTRANSFERASE-RELATED"/>
    <property type="match status" value="1"/>
</dbReference>
<accession>A0ABV8WCA9</accession>
<dbReference type="InterPro" id="IPR050793">
    <property type="entry name" value="CMP-NeuNAc_synthase"/>
</dbReference>
<proteinExistence type="predicted"/>
<dbReference type="InterPro" id="IPR003329">
    <property type="entry name" value="Cytidylyl_trans"/>
</dbReference>
<dbReference type="Gene3D" id="3.90.550.10">
    <property type="entry name" value="Spore Coat Polysaccharide Biosynthesis Protein SpsA, Chain A"/>
    <property type="match status" value="1"/>
</dbReference>
<dbReference type="CDD" id="cd02513">
    <property type="entry name" value="CMP-NeuAc_Synthase"/>
    <property type="match status" value="1"/>
</dbReference>
<dbReference type="Proteomes" id="UP001595719">
    <property type="component" value="Unassembled WGS sequence"/>
</dbReference>
<gene>
    <name evidence="1" type="ORF">ACFOY0_22415</name>
</gene>
<evidence type="ECO:0000313" key="1">
    <source>
        <dbReference type="EMBL" id="MFC4393765.1"/>
    </source>
</evidence>
<comment type="caution">
    <text evidence="1">The sequence shown here is derived from an EMBL/GenBank/DDBJ whole genome shotgun (WGS) entry which is preliminary data.</text>
</comment>
<dbReference type="EMBL" id="JBHSCO010000007">
    <property type="protein sequence ID" value="MFC4393765.1"/>
    <property type="molecule type" value="Genomic_DNA"/>
</dbReference>
<protein>
    <submittedName>
        <fullName evidence="1">Cytidylyltransferase domain-containing protein</fullName>
    </submittedName>
</protein>
<keyword evidence="1" id="KW-0548">Nucleotidyltransferase</keyword>
<keyword evidence="2" id="KW-1185">Reference proteome</keyword>
<dbReference type="Pfam" id="PF02348">
    <property type="entry name" value="CTP_transf_3"/>
    <property type="match status" value="1"/>
</dbReference>
<dbReference type="GO" id="GO:0016779">
    <property type="term" value="F:nucleotidyltransferase activity"/>
    <property type="evidence" value="ECO:0007669"/>
    <property type="project" value="UniProtKB-KW"/>
</dbReference>
<dbReference type="PANTHER" id="PTHR21485">
    <property type="entry name" value="HAD SUPERFAMILY MEMBERS CMAS AND KDSC"/>
    <property type="match status" value="1"/>
</dbReference>
<dbReference type="SUPFAM" id="SSF53448">
    <property type="entry name" value="Nucleotide-diphospho-sugar transferases"/>
    <property type="match status" value="1"/>
</dbReference>
<reference evidence="2" key="1">
    <citation type="journal article" date="2019" name="Int. J. Syst. Evol. Microbiol.">
        <title>The Global Catalogue of Microorganisms (GCM) 10K type strain sequencing project: providing services to taxonomists for standard genome sequencing and annotation.</title>
        <authorList>
            <consortium name="The Broad Institute Genomics Platform"/>
            <consortium name="The Broad Institute Genome Sequencing Center for Infectious Disease"/>
            <person name="Wu L."/>
            <person name="Ma J."/>
        </authorList>
    </citation>
    <scope>NUCLEOTIDE SEQUENCE [LARGE SCALE GENOMIC DNA]</scope>
    <source>
        <strain evidence="2">CGMCC 1.15345</strain>
    </source>
</reference>